<reference evidence="3 4" key="1">
    <citation type="submission" date="2016-08" db="EMBL/GenBank/DDBJ databases">
        <title>Genome sequencing of Vibrio scophthalmi strain FP3289, an isolated from Paralichthys olivaceus.</title>
        <authorList>
            <person name="Han H.-J."/>
        </authorList>
    </citation>
    <scope>NUCLEOTIDE SEQUENCE [LARGE SCALE GENOMIC DNA]</scope>
    <source>
        <strain evidence="3 4">FP3289</strain>
    </source>
</reference>
<feature type="transmembrane region" description="Helical" evidence="2">
    <location>
        <begin position="287"/>
        <end position="313"/>
    </location>
</feature>
<feature type="coiled-coil region" evidence="1">
    <location>
        <begin position="38"/>
        <end position="65"/>
    </location>
</feature>
<evidence type="ECO:0000256" key="2">
    <source>
        <dbReference type="SAM" id="Phobius"/>
    </source>
</evidence>
<dbReference type="EMBL" id="MDCJ01000002">
    <property type="protein sequence ID" value="ODS10974.1"/>
    <property type="molecule type" value="Genomic_DNA"/>
</dbReference>
<gene>
    <name evidence="3" type="ORF">VSF3289_01235</name>
</gene>
<protein>
    <submittedName>
        <fullName evidence="3">Uncharacterized protein</fullName>
    </submittedName>
</protein>
<evidence type="ECO:0000313" key="4">
    <source>
        <dbReference type="Proteomes" id="UP000095131"/>
    </source>
</evidence>
<feature type="transmembrane region" description="Helical" evidence="2">
    <location>
        <begin position="256"/>
        <end position="275"/>
    </location>
</feature>
<keyword evidence="2" id="KW-0472">Membrane</keyword>
<evidence type="ECO:0000313" key="3">
    <source>
        <dbReference type="EMBL" id="ODS10974.1"/>
    </source>
</evidence>
<dbReference type="Proteomes" id="UP000095131">
    <property type="component" value="Unassembled WGS sequence"/>
</dbReference>
<sequence length="529" mass="58686">MAERQRVAKELNQAYHEFNANKLASHLDIVGYDSQSAKQNIAAQSDALEREIDDLSQKQQSFDELHQAEAEYKNNATPETAARYQKALNQMGELYYAMPSMYLLAEQDIAKEFRTNIKQQMARGLKVTASTCNSLGGLGFMVFLLNAKDLYTGYGDLQKNSVTTSREKAKLAQKFFYTLNALGSIFQSKAWAKVDKGTARFLRQSIQDASAQQAGRVAKFVNLTRVTATLGVLAVGIELYYVNEDRKKATNPQERFWLSAKAVGLAASGAGFVLQRGAVFLASRISIGFLVGSVISGLIFGGGIIIVIASIVLNGLKKDDYQKWLSRLPWSTDNDAIKFDESPKGVAEALLVLYQFTMQPKLSAQLIVEKMENKTSNYPTAIATTTGFKLIVDLPGTLNQVGNIVKVAINSPSSSKLNPATAVWSQVGNALRYEHSQTLNKKTPLTFDIEVSFYMQPEKTSHLHKKITYHYAFSGGQLSDMTLTPIQPLTPDEIKSTLQNQAYDRYWFTDRKTDWTGFDMPSSSDALVI</sequence>
<proteinExistence type="predicted"/>
<evidence type="ECO:0000256" key="1">
    <source>
        <dbReference type="SAM" id="Coils"/>
    </source>
</evidence>
<dbReference type="AlphaFoldDB" id="A0A1E3WMH6"/>
<keyword evidence="1" id="KW-0175">Coiled coil</keyword>
<name>A0A1E3WMH6_9VIBR</name>
<accession>A0A1E3WMH6</accession>
<keyword evidence="2" id="KW-0812">Transmembrane</keyword>
<comment type="caution">
    <text evidence="3">The sequence shown here is derived from an EMBL/GenBank/DDBJ whole genome shotgun (WGS) entry which is preliminary data.</text>
</comment>
<organism evidence="3 4">
    <name type="scientific">Vibrio scophthalmi</name>
    <dbReference type="NCBI Taxonomy" id="45658"/>
    <lineage>
        <taxon>Bacteria</taxon>
        <taxon>Pseudomonadati</taxon>
        <taxon>Pseudomonadota</taxon>
        <taxon>Gammaproteobacteria</taxon>
        <taxon>Vibrionales</taxon>
        <taxon>Vibrionaceae</taxon>
        <taxon>Vibrio</taxon>
    </lineage>
</organism>
<keyword evidence="2" id="KW-1133">Transmembrane helix</keyword>
<dbReference type="RefSeq" id="WP_244882073.1">
    <property type="nucleotide sequence ID" value="NZ_MDCJ01000002.1"/>
</dbReference>